<sequence length="650" mass="69272">MLPAPDLDDRRFQQLVDDAKRLVAARCPEWSDHNVSDPGVTLIEAFAFMVDELHYRLNRVPDRLYITFLDLLGVKLHPPAPASAEVLFRLSAARPEPVVVPAAAEVGTRRMDAEEPIVFATDDELTIPPRRLTHTGRGEPVEVHVVHADDALPGEGTFEAFQSDPRPGDAVLFGLDDAAPRCLVAVTLECSVRGVGVDPTDPPWQWQAWTGRAWKNCRVVADGTGGFNQDGDVEVLLPAEHVVSVIGGVRAGWIRCIVTEPLHERQPAYTASPLVHSAAASTIGGAVDATHAEAVLGEVLGLSEGVPGQFFALAQTPVVADGDPLVVEVAGGGGWEEWHEVDSFAGHSSDDRIFTVDRARGELAFPPAVREHDGALTGYGAVPPAGAPLRIPRYRVGGGRRGNVGAGAITVLRTTVPYVRSVENLTAALGGIDGESLEEAKRRGPLAVRTRDRAVTAQDYEQLAKAARPGIARVRCVPASAADGAVRLLVVPTAAPGADGHVEFADLEPHADLLAGIAEEIDVRRAVGARVIVEPPFYRGVTIVARVLARPGTVPESLEKRSLAALYRHFDPILGGIDGAGWPFGRPVLAGEVYAVLQSVPGVELVDELKLWEADPVTGKRAGESTLRIELDPNALVYSYRHSVRAVAGG</sequence>
<name>A0ABW7Q667_9MICO</name>
<evidence type="ECO:0000313" key="2">
    <source>
        <dbReference type="Proteomes" id="UP001610861"/>
    </source>
</evidence>
<protein>
    <submittedName>
        <fullName evidence="1">Baseplate assembly protein</fullName>
    </submittedName>
</protein>
<gene>
    <name evidence="1" type="ORF">ACH3VR_05005</name>
</gene>
<dbReference type="InterPro" id="IPR011749">
    <property type="entry name" value="CHP02243"/>
</dbReference>
<accession>A0ABW7Q667</accession>
<dbReference type="EMBL" id="JBIQWL010000002">
    <property type="protein sequence ID" value="MFH8249712.1"/>
    <property type="molecule type" value="Genomic_DNA"/>
</dbReference>
<keyword evidence="2" id="KW-1185">Reference proteome</keyword>
<dbReference type="RefSeq" id="WP_396639670.1">
    <property type="nucleotide sequence ID" value="NZ_JBIQWL010000002.1"/>
</dbReference>
<evidence type="ECO:0000313" key="1">
    <source>
        <dbReference type="EMBL" id="MFH8249712.1"/>
    </source>
</evidence>
<reference evidence="1 2" key="1">
    <citation type="submission" date="2024-09" db="EMBL/GenBank/DDBJ databases">
        <authorList>
            <person name="Pan X."/>
        </authorList>
    </citation>
    <scope>NUCLEOTIDE SEQUENCE [LARGE SCALE GENOMIC DNA]</scope>
    <source>
        <strain evidence="1 2">B2969</strain>
    </source>
</reference>
<dbReference type="Proteomes" id="UP001610861">
    <property type="component" value="Unassembled WGS sequence"/>
</dbReference>
<organism evidence="1 2">
    <name type="scientific">Microbacterium alkaliflavum</name>
    <dbReference type="NCBI Taxonomy" id="3248839"/>
    <lineage>
        <taxon>Bacteria</taxon>
        <taxon>Bacillati</taxon>
        <taxon>Actinomycetota</taxon>
        <taxon>Actinomycetes</taxon>
        <taxon>Micrococcales</taxon>
        <taxon>Microbacteriaceae</taxon>
        <taxon>Microbacterium</taxon>
    </lineage>
</organism>
<dbReference type="NCBIfam" id="TIGR02243">
    <property type="entry name" value="putative baseplate assembly protein"/>
    <property type="match status" value="1"/>
</dbReference>
<proteinExistence type="predicted"/>
<comment type="caution">
    <text evidence="1">The sequence shown here is derived from an EMBL/GenBank/DDBJ whole genome shotgun (WGS) entry which is preliminary data.</text>
</comment>